<dbReference type="EMBL" id="SPNV01000320">
    <property type="protein sequence ID" value="KAF5856425.1"/>
    <property type="molecule type" value="Genomic_DNA"/>
</dbReference>
<comment type="caution">
    <text evidence="1">The sequence shown here is derived from an EMBL/GenBank/DDBJ whole genome shotgun (WGS) entry which is preliminary data.</text>
</comment>
<accession>A0A8H6E313</accession>
<dbReference type="AlphaFoldDB" id="A0A8H6E313"/>
<gene>
    <name evidence="1" type="ORF">ETB97_007422</name>
</gene>
<reference evidence="1 2" key="1">
    <citation type="submission" date="2019-04" db="EMBL/GenBank/DDBJ databases">
        <title>Aspergillus burnettii sp. nov., novel species from soil in southeast Queensland.</title>
        <authorList>
            <person name="Gilchrist C.L.M."/>
            <person name="Pitt J.I."/>
            <person name="Lange L."/>
            <person name="Lacey H.J."/>
            <person name="Vuong D."/>
            <person name="Midgley D.J."/>
            <person name="Greenfield P."/>
            <person name="Bradbury M."/>
            <person name="Lacey E."/>
            <person name="Busk P.K."/>
            <person name="Pilgaard B."/>
            <person name="Chooi Y.H."/>
            <person name="Piggott A.M."/>
        </authorList>
    </citation>
    <scope>NUCLEOTIDE SEQUENCE [LARGE SCALE GENOMIC DNA]</scope>
    <source>
        <strain evidence="1 2">FRR 5400</strain>
    </source>
</reference>
<evidence type="ECO:0000313" key="2">
    <source>
        <dbReference type="Proteomes" id="UP000541154"/>
    </source>
</evidence>
<protein>
    <submittedName>
        <fullName evidence="1">Uncharacterized protein</fullName>
    </submittedName>
</protein>
<evidence type="ECO:0000313" key="1">
    <source>
        <dbReference type="EMBL" id="KAF5856425.1"/>
    </source>
</evidence>
<name>A0A8H6E313_PETAA</name>
<sequence>MRSQGRTPGREEKGPGANFRVLQPDGYGVLIIHRDCSKLYDDEYGGLLGEIVKLNDLPMLQQCLEKHPRAGFCPSDIRELDPFYVAAQDDAFEERGYALLAIACRYAQPETVHFLLDSQPSFPTIEVGHDDEMKVQDEMIAALVDDGRPA</sequence>
<keyword evidence="2" id="KW-1185">Reference proteome</keyword>
<dbReference type="Proteomes" id="UP000541154">
    <property type="component" value="Unassembled WGS sequence"/>
</dbReference>
<proteinExistence type="predicted"/>
<organism evidence="1 2">
    <name type="scientific">Petromyces alliaceus</name>
    <name type="common">Aspergillus alliaceus</name>
    <dbReference type="NCBI Taxonomy" id="209559"/>
    <lineage>
        <taxon>Eukaryota</taxon>
        <taxon>Fungi</taxon>
        <taxon>Dikarya</taxon>
        <taxon>Ascomycota</taxon>
        <taxon>Pezizomycotina</taxon>
        <taxon>Eurotiomycetes</taxon>
        <taxon>Eurotiomycetidae</taxon>
        <taxon>Eurotiales</taxon>
        <taxon>Aspergillaceae</taxon>
        <taxon>Aspergillus</taxon>
        <taxon>Aspergillus subgen. Circumdati</taxon>
    </lineage>
</organism>